<reference evidence="2 3" key="1">
    <citation type="submission" date="2017-11" db="EMBL/GenBank/DDBJ databases">
        <title>Infants hospitalized years apart are colonized by the same room-sourced microbial strains.</title>
        <authorList>
            <person name="Brooks B."/>
            <person name="Olm M.R."/>
            <person name="Firek B.A."/>
            <person name="Baker R."/>
            <person name="Thomas B.C."/>
            <person name="Morowitz M.J."/>
            <person name="Banfield J.F."/>
        </authorList>
    </citation>
    <scope>NUCLEOTIDE SEQUENCE [LARGE SCALE GENOMIC DNA]</scope>
    <source>
        <strain evidence="2">S2_009_000_R2_76</strain>
    </source>
</reference>
<accession>A0A2W5EJU9</accession>
<evidence type="ECO:0000313" key="2">
    <source>
        <dbReference type="EMBL" id="PZP41807.1"/>
    </source>
</evidence>
<name>A0A2W5EJU9_9SPHI</name>
<dbReference type="PANTHER" id="PTHR30441:SF8">
    <property type="entry name" value="DUF748 DOMAIN-CONTAINING PROTEIN"/>
    <property type="match status" value="1"/>
</dbReference>
<dbReference type="GO" id="GO:0005886">
    <property type="term" value="C:plasma membrane"/>
    <property type="evidence" value="ECO:0007669"/>
    <property type="project" value="TreeGrafter"/>
</dbReference>
<protein>
    <submittedName>
        <fullName evidence="2">Uncharacterized protein</fullName>
    </submittedName>
</protein>
<comment type="caution">
    <text evidence="2">The sequence shown here is derived from an EMBL/GenBank/DDBJ whole genome shotgun (WGS) entry which is preliminary data.</text>
</comment>
<evidence type="ECO:0000313" key="3">
    <source>
        <dbReference type="Proteomes" id="UP000249645"/>
    </source>
</evidence>
<feature type="region of interest" description="Disordered" evidence="1">
    <location>
        <begin position="45"/>
        <end position="65"/>
    </location>
</feature>
<dbReference type="AlphaFoldDB" id="A0A2W5EJU9"/>
<proteinExistence type="predicted"/>
<organism evidence="2 3">
    <name type="scientific">Pseudopedobacter saltans</name>
    <dbReference type="NCBI Taxonomy" id="151895"/>
    <lineage>
        <taxon>Bacteria</taxon>
        <taxon>Pseudomonadati</taxon>
        <taxon>Bacteroidota</taxon>
        <taxon>Sphingobacteriia</taxon>
        <taxon>Sphingobacteriales</taxon>
        <taxon>Sphingobacteriaceae</taxon>
        <taxon>Pseudopedobacter</taxon>
    </lineage>
</organism>
<dbReference type="InterPro" id="IPR052894">
    <property type="entry name" value="AsmA-related"/>
</dbReference>
<dbReference type="EMBL" id="QFOI01000485">
    <property type="protein sequence ID" value="PZP41807.1"/>
    <property type="molecule type" value="Genomic_DNA"/>
</dbReference>
<dbReference type="Proteomes" id="UP000249645">
    <property type="component" value="Unassembled WGS sequence"/>
</dbReference>
<dbReference type="PANTHER" id="PTHR30441">
    <property type="entry name" value="DUF748 DOMAIN-CONTAINING PROTEIN"/>
    <property type="match status" value="1"/>
</dbReference>
<sequence length="344" mass="38011">NIDGNSIVGTKSGQASIGYINCNINAPYLNLNYFSKLFQQSAAAKPNNKSSGKKASQQGGLASSPMQIDNLLDKGEFRLNINSKEIKYNNFDARAFQTNIVFKDNNWVLKKFSVNHAGGSINMTGVVNPASGNNNKAKVDLDIEHVQLDKLLYAFDNFGVNGISYKNLKGTLTARAQMTALIDGKGSIVPRSSVGRLGFRLEKGQLVNYPPLLSLQKYVFKKRDLNNVQFANISDTILVRHGNFFINRMEIASTALRLFVQGVYSPYGNSDISIQVPFSSLLKKKDKEEALDKTEPDEKVGASVYLRATNTNGGPMSVKLDVFKKLRKDNIKDQFDKEFGTGDE</sequence>
<feature type="non-terminal residue" evidence="2">
    <location>
        <position position="1"/>
    </location>
</feature>
<dbReference type="GO" id="GO:0090313">
    <property type="term" value="P:regulation of protein targeting to membrane"/>
    <property type="evidence" value="ECO:0007669"/>
    <property type="project" value="TreeGrafter"/>
</dbReference>
<gene>
    <name evidence="2" type="ORF">DI598_17800</name>
</gene>
<evidence type="ECO:0000256" key="1">
    <source>
        <dbReference type="SAM" id="MobiDB-lite"/>
    </source>
</evidence>